<dbReference type="AlphaFoldDB" id="A0A409YD75"/>
<organism evidence="2 3">
    <name type="scientific">Gymnopilus dilepis</name>
    <dbReference type="NCBI Taxonomy" id="231916"/>
    <lineage>
        <taxon>Eukaryota</taxon>
        <taxon>Fungi</taxon>
        <taxon>Dikarya</taxon>
        <taxon>Basidiomycota</taxon>
        <taxon>Agaricomycotina</taxon>
        <taxon>Agaricomycetes</taxon>
        <taxon>Agaricomycetidae</taxon>
        <taxon>Agaricales</taxon>
        <taxon>Agaricineae</taxon>
        <taxon>Hymenogastraceae</taxon>
        <taxon>Gymnopilus</taxon>
    </lineage>
</organism>
<evidence type="ECO:0000256" key="1">
    <source>
        <dbReference type="PROSITE-ProRule" id="PRU00221"/>
    </source>
</evidence>
<dbReference type="InterPro" id="IPR011047">
    <property type="entry name" value="Quinoprotein_ADH-like_sf"/>
</dbReference>
<dbReference type="InterPro" id="IPR001680">
    <property type="entry name" value="WD40_rpt"/>
</dbReference>
<feature type="repeat" description="WD" evidence="1">
    <location>
        <begin position="196"/>
        <end position="221"/>
    </location>
</feature>
<comment type="caution">
    <text evidence="2">The sequence shown here is derived from an EMBL/GenBank/DDBJ whole genome shotgun (WGS) entry which is preliminary data.</text>
</comment>
<keyword evidence="1" id="KW-0853">WD repeat</keyword>
<sequence>MAPLPSSLEDIRQFSVPLPQEFDAQECIGVGCSATHMVLGFPAHIYIYSWPSFDLTHTVEPGKPCSFDRFAVHGGILLIAYQHFRENHLSDDFSVQLWNLSTGESLVTLRMSGFLFNTMLSVPRTEFIEMEENSTSVKREWPLDLTLLAASDGDQTLRVYTFPRSVNQNIEDVSVERSPVSTIHLMHQLVCLTSLGRTVVTGGHDFTVRLWDSITGECQLVLIGHTTKGKPCLLSCLTGLIEIFINDSEQCQCGPH</sequence>
<dbReference type="PROSITE" id="PS50082">
    <property type="entry name" value="WD_REPEATS_2"/>
    <property type="match status" value="1"/>
</dbReference>
<dbReference type="SUPFAM" id="SSF50998">
    <property type="entry name" value="Quinoprotein alcohol dehydrogenase-like"/>
    <property type="match status" value="1"/>
</dbReference>
<dbReference type="EMBL" id="NHYE01000976">
    <property type="protein sequence ID" value="PPR00967.1"/>
    <property type="molecule type" value="Genomic_DNA"/>
</dbReference>
<accession>A0A409YD75</accession>
<evidence type="ECO:0008006" key="4">
    <source>
        <dbReference type="Google" id="ProtNLM"/>
    </source>
</evidence>
<dbReference type="Gene3D" id="2.130.10.10">
    <property type="entry name" value="YVTN repeat-like/Quinoprotein amine dehydrogenase"/>
    <property type="match status" value="1"/>
</dbReference>
<dbReference type="STRING" id="231916.A0A409YD75"/>
<proteinExistence type="predicted"/>
<evidence type="ECO:0000313" key="2">
    <source>
        <dbReference type="EMBL" id="PPR00967.1"/>
    </source>
</evidence>
<dbReference type="InParanoid" id="A0A409YD75"/>
<reference evidence="2 3" key="1">
    <citation type="journal article" date="2018" name="Evol. Lett.">
        <title>Horizontal gene cluster transfer increased hallucinogenic mushroom diversity.</title>
        <authorList>
            <person name="Reynolds H.T."/>
            <person name="Vijayakumar V."/>
            <person name="Gluck-Thaler E."/>
            <person name="Korotkin H.B."/>
            <person name="Matheny P.B."/>
            <person name="Slot J.C."/>
        </authorList>
    </citation>
    <scope>NUCLEOTIDE SEQUENCE [LARGE SCALE GENOMIC DNA]</scope>
    <source>
        <strain evidence="2 3">SRW20</strain>
    </source>
</reference>
<keyword evidence="3" id="KW-1185">Reference proteome</keyword>
<gene>
    <name evidence="2" type="ORF">CVT26_015562</name>
</gene>
<evidence type="ECO:0000313" key="3">
    <source>
        <dbReference type="Proteomes" id="UP000284706"/>
    </source>
</evidence>
<name>A0A409YD75_9AGAR</name>
<dbReference type="InterPro" id="IPR015943">
    <property type="entry name" value="WD40/YVTN_repeat-like_dom_sf"/>
</dbReference>
<dbReference type="Pfam" id="PF00400">
    <property type="entry name" value="WD40"/>
    <property type="match status" value="1"/>
</dbReference>
<dbReference type="OrthoDB" id="1932312at2759"/>
<protein>
    <recommendedName>
        <fullName evidence="4">Anaphase-promoting complex subunit 4 WD40 domain-containing protein</fullName>
    </recommendedName>
</protein>
<dbReference type="Proteomes" id="UP000284706">
    <property type="component" value="Unassembled WGS sequence"/>
</dbReference>